<evidence type="ECO:0000256" key="1">
    <source>
        <dbReference type="ARBA" id="ARBA00007787"/>
    </source>
</evidence>
<dbReference type="Gene3D" id="3.40.30.10">
    <property type="entry name" value="Glutaredoxin"/>
    <property type="match status" value="1"/>
</dbReference>
<dbReference type="Proteomes" id="UP000296201">
    <property type="component" value="Chromosome"/>
</dbReference>
<accession>A0A4P7P2A6</accession>
<keyword evidence="5 6" id="KW-0676">Redox-active center</keyword>
<evidence type="ECO:0000256" key="4">
    <source>
        <dbReference type="ARBA" id="ARBA00023157"/>
    </source>
</evidence>
<dbReference type="InterPro" id="IPR014025">
    <property type="entry name" value="Glutaredoxin_subgr"/>
</dbReference>
<dbReference type="RefSeq" id="WP_135796568.1">
    <property type="nucleotide sequence ID" value="NZ_CP032096.1"/>
</dbReference>
<evidence type="ECO:0000313" key="8">
    <source>
        <dbReference type="EMBL" id="QBZ83995.1"/>
    </source>
</evidence>
<dbReference type="InterPro" id="IPR011767">
    <property type="entry name" value="GLR_AS"/>
</dbReference>
<keyword evidence="4" id="KW-1015">Disulfide bond</keyword>
<dbReference type="PRINTS" id="PR00160">
    <property type="entry name" value="GLUTAREDOXIN"/>
</dbReference>
<organism evidence="8 9">
    <name type="scientific">Hydrogenovibrio crunogenus</name>
    <dbReference type="NCBI Taxonomy" id="39765"/>
    <lineage>
        <taxon>Bacteria</taxon>
        <taxon>Pseudomonadati</taxon>
        <taxon>Pseudomonadota</taxon>
        <taxon>Gammaproteobacteria</taxon>
        <taxon>Thiotrichales</taxon>
        <taxon>Piscirickettsiaceae</taxon>
        <taxon>Hydrogenovibrio</taxon>
    </lineage>
</organism>
<proteinExistence type="inferred from homology"/>
<reference evidence="8 9" key="1">
    <citation type="submission" date="2018-08" db="EMBL/GenBank/DDBJ databases">
        <title>Horizontal acquisition of hydrogen conversion ability and other habitat adaptations in Hydrogenovibrio crunogenus strains.</title>
        <authorList>
            <person name="Gonnella G."/>
            <person name="Adam N."/>
            <person name="Perner M."/>
        </authorList>
    </citation>
    <scope>NUCLEOTIDE SEQUENCE [LARGE SCALE GENOMIC DNA]</scope>
    <source>
        <strain evidence="8 9">SP-41</strain>
    </source>
</reference>
<keyword evidence="3 6" id="KW-0249">Electron transport</keyword>
<gene>
    <name evidence="8" type="primary">grxC</name>
    <name evidence="8" type="ORF">GHNINEIG_02070</name>
</gene>
<evidence type="ECO:0000256" key="6">
    <source>
        <dbReference type="RuleBase" id="RU364065"/>
    </source>
</evidence>
<dbReference type="PROSITE" id="PS51354">
    <property type="entry name" value="GLUTAREDOXIN_2"/>
    <property type="match status" value="1"/>
</dbReference>
<dbReference type="GO" id="GO:0045454">
    <property type="term" value="P:cell redox homeostasis"/>
    <property type="evidence" value="ECO:0007669"/>
    <property type="project" value="InterPro"/>
</dbReference>
<comment type="function">
    <text evidence="6">Has a glutathione-disulfide oxidoreductase activity in the presence of NADPH and glutathione reductase. Reduces low molecular weight disulfides and proteins.</text>
</comment>
<evidence type="ECO:0000256" key="5">
    <source>
        <dbReference type="ARBA" id="ARBA00023284"/>
    </source>
</evidence>
<keyword evidence="2 6" id="KW-0813">Transport</keyword>
<dbReference type="InterPro" id="IPR011900">
    <property type="entry name" value="GRX_bact"/>
</dbReference>
<dbReference type="EMBL" id="CP032096">
    <property type="protein sequence ID" value="QBZ83995.1"/>
    <property type="molecule type" value="Genomic_DNA"/>
</dbReference>
<evidence type="ECO:0000259" key="7">
    <source>
        <dbReference type="Pfam" id="PF00462"/>
    </source>
</evidence>
<keyword evidence="9" id="KW-1185">Reference proteome</keyword>
<dbReference type="GO" id="GO:0015038">
    <property type="term" value="F:glutathione disulfide oxidoreductase activity"/>
    <property type="evidence" value="ECO:0007669"/>
    <property type="project" value="UniProtKB-UniRule"/>
</dbReference>
<protein>
    <recommendedName>
        <fullName evidence="6">Glutaredoxin</fullName>
    </recommendedName>
</protein>
<dbReference type="OrthoDB" id="9814618at2"/>
<evidence type="ECO:0000313" key="9">
    <source>
        <dbReference type="Proteomes" id="UP000296201"/>
    </source>
</evidence>
<dbReference type="NCBIfam" id="TIGR02181">
    <property type="entry name" value="GRX_bact"/>
    <property type="match status" value="1"/>
</dbReference>
<comment type="similarity">
    <text evidence="1 6">Belongs to the glutaredoxin family.</text>
</comment>
<dbReference type="PROSITE" id="PS00195">
    <property type="entry name" value="GLUTAREDOXIN_1"/>
    <property type="match status" value="1"/>
</dbReference>
<dbReference type="PANTHER" id="PTHR45694:SF18">
    <property type="entry name" value="GLUTAREDOXIN-1-RELATED"/>
    <property type="match status" value="1"/>
</dbReference>
<keyword evidence="6" id="KW-0963">Cytoplasm</keyword>
<dbReference type="Pfam" id="PF00462">
    <property type="entry name" value="Glutaredoxin"/>
    <property type="match status" value="1"/>
</dbReference>
<dbReference type="PANTHER" id="PTHR45694">
    <property type="entry name" value="GLUTAREDOXIN 2"/>
    <property type="match status" value="1"/>
</dbReference>
<dbReference type="GO" id="GO:0034599">
    <property type="term" value="P:cellular response to oxidative stress"/>
    <property type="evidence" value="ECO:0007669"/>
    <property type="project" value="TreeGrafter"/>
</dbReference>
<dbReference type="SUPFAM" id="SSF52833">
    <property type="entry name" value="Thioredoxin-like"/>
    <property type="match status" value="1"/>
</dbReference>
<name>A0A4P7P2A6_9GAMM</name>
<evidence type="ECO:0000256" key="3">
    <source>
        <dbReference type="ARBA" id="ARBA00022982"/>
    </source>
</evidence>
<dbReference type="AlphaFoldDB" id="A0A4P7P2A6"/>
<evidence type="ECO:0000256" key="2">
    <source>
        <dbReference type="ARBA" id="ARBA00022448"/>
    </source>
</evidence>
<dbReference type="InterPro" id="IPR036249">
    <property type="entry name" value="Thioredoxin-like_sf"/>
</dbReference>
<dbReference type="GO" id="GO:0005737">
    <property type="term" value="C:cytoplasm"/>
    <property type="evidence" value="ECO:0007669"/>
    <property type="project" value="TreeGrafter"/>
</dbReference>
<dbReference type="CDD" id="cd03418">
    <property type="entry name" value="GRX_GRXb_1_3_like"/>
    <property type="match status" value="1"/>
</dbReference>
<feature type="domain" description="Glutaredoxin" evidence="7">
    <location>
        <begin position="8"/>
        <end position="67"/>
    </location>
</feature>
<dbReference type="InterPro" id="IPR002109">
    <property type="entry name" value="Glutaredoxin"/>
</dbReference>
<sequence>MSSTQPEIIIYATKTCPFCTMAKSLLDGKGLTYDVIDVGTDRSMWQELQEKTGRNTVPQVFVGEQHIGGFDDLSAADRSGELDQILAK</sequence>